<dbReference type="STRING" id="1618574.UT24_C0038G0007"/>
<dbReference type="Proteomes" id="UP000033881">
    <property type="component" value="Unassembled WGS sequence"/>
</dbReference>
<protein>
    <submittedName>
        <fullName evidence="1">Uncharacterized protein</fullName>
    </submittedName>
</protein>
<evidence type="ECO:0000313" key="2">
    <source>
        <dbReference type="Proteomes" id="UP000033881"/>
    </source>
</evidence>
<evidence type="ECO:0000313" key="1">
    <source>
        <dbReference type="EMBL" id="KKQ98360.1"/>
    </source>
</evidence>
<gene>
    <name evidence="1" type="ORF">UT24_C0038G0007</name>
</gene>
<sequence>MSLLKLKQLHQDGATHNEIVTYNTSSAMWEPQTLSMPSEQIDVFSVTSSGQASFTLTQTPQDDLDVRLNVNGALYNLTTDYTVTGSSVTWLNTPFSMSVGDKVTAIYEYGGTIGDATGQVNKEDFIIAVRTFS</sequence>
<dbReference type="EMBL" id="LBWB01000038">
    <property type="protein sequence ID" value="KKQ98360.1"/>
    <property type="molecule type" value="Genomic_DNA"/>
</dbReference>
<reference evidence="1 2" key="1">
    <citation type="journal article" date="2015" name="Nature">
        <title>rRNA introns, odd ribosomes, and small enigmatic genomes across a large radiation of phyla.</title>
        <authorList>
            <person name="Brown C.T."/>
            <person name="Hug L.A."/>
            <person name="Thomas B.C."/>
            <person name="Sharon I."/>
            <person name="Castelle C.J."/>
            <person name="Singh A."/>
            <person name="Wilkins M.J."/>
            <person name="Williams K.H."/>
            <person name="Banfield J.F."/>
        </authorList>
    </citation>
    <scope>NUCLEOTIDE SEQUENCE [LARGE SCALE GENOMIC DNA]</scope>
</reference>
<proteinExistence type="predicted"/>
<comment type="caution">
    <text evidence="1">The sequence shown here is derived from an EMBL/GenBank/DDBJ whole genome shotgun (WGS) entry which is preliminary data.</text>
</comment>
<organism evidence="1 2">
    <name type="scientific">Candidatus Woesebacteria bacterium GW2011_GWB1_39_12</name>
    <dbReference type="NCBI Taxonomy" id="1618574"/>
    <lineage>
        <taxon>Bacteria</taxon>
        <taxon>Candidatus Woeseibacteriota</taxon>
    </lineage>
</organism>
<accession>A0A0G0MDE3</accession>
<dbReference type="AlphaFoldDB" id="A0A0G0MDE3"/>
<name>A0A0G0MDE3_9BACT</name>